<evidence type="ECO:0000256" key="1">
    <source>
        <dbReference type="SAM" id="Phobius"/>
    </source>
</evidence>
<dbReference type="Gene3D" id="3.40.390.10">
    <property type="entry name" value="Collagenase (Catalytic Domain)"/>
    <property type="match status" value="1"/>
</dbReference>
<dbReference type="SUPFAM" id="SSF55486">
    <property type="entry name" value="Metalloproteases ('zincins'), catalytic domain"/>
    <property type="match status" value="1"/>
</dbReference>
<dbReference type="Proteomes" id="UP000218767">
    <property type="component" value="Unassembled WGS sequence"/>
</dbReference>
<gene>
    <name evidence="2" type="ORF">COB20_00485</name>
</gene>
<proteinExistence type="predicted"/>
<dbReference type="GO" id="GO:0008237">
    <property type="term" value="F:metallopeptidase activity"/>
    <property type="evidence" value="ECO:0007669"/>
    <property type="project" value="InterPro"/>
</dbReference>
<reference evidence="3" key="1">
    <citation type="submission" date="2017-08" db="EMBL/GenBank/DDBJ databases">
        <title>A dynamic microbial community with high functional redundancy inhabits the cold, oxic subseafloor aquifer.</title>
        <authorList>
            <person name="Tully B.J."/>
            <person name="Wheat C.G."/>
            <person name="Glazer B.T."/>
            <person name="Huber J.A."/>
        </authorList>
    </citation>
    <scope>NUCLEOTIDE SEQUENCE [LARGE SCALE GENOMIC DNA]</scope>
</reference>
<keyword evidence="1" id="KW-1133">Transmembrane helix</keyword>
<organism evidence="2 3">
    <name type="scientific">SAR86 cluster bacterium</name>
    <dbReference type="NCBI Taxonomy" id="2030880"/>
    <lineage>
        <taxon>Bacteria</taxon>
        <taxon>Pseudomonadati</taxon>
        <taxon>Pseudomonadota</taxon>
        <taxon>Gammaproteobacteria</taxon>
        <taxon>SAR86 cluster</taxon>
    </lineage>
</organism>
<name>A0A2A4XHJ4_9GAMM</name>
<dbReference type="Gene3D" id="1.10.472.150">
    <property type="entry name" value="Glucose-regulated metallo-peptidase M90, N-terminal domain"/>
    <property type="match status" value="1"/>
</dbReference>
<dbReference type="GO" id="GO:0005829">
    <property type="term" value="C:cytosol"/>
    <property type="evidence" value="ECO:0007669"/>
    <property type="project" value="TreeGrafter"/>
</dbReference>
<dbReference type="CDD" id="cd20169">
    <property type="entry name" value="Peptidase_M90_mtfA"/>
    <property type="match status" value="1"/>
</dbReference>
<dbReference type="InterPro" id="IPR010384">
    <property type="entry name" value="MtfA_fam"/>
</dbReference>
<dbReference type="InterPro" id="IPR042252">
    <property type="entry name" value="MtfA_N"/>
</dbReference>
<evidence type="ECO:0000313" key="2">
    <source>
        <dbReference type="EMBL" id="PCI82118.1"/>
    </source>
</evidence>
<dbReference type="InterPro" id="IPR024079">
    <property type="entry name" value="MetalloPept_cat_dom_sf"/>
</dbReference>
<feature type="transmembrane region" description="Helical" evidence="1">
    <location>
        <begin position="6"/>
        <end position="25"/>
    </location>
</feature>
<keyword evidence="1" id="KW-0812">Transmembrane</keyword>
<dbReference type="Pfam" id="PF06167">
    <property type="entry name" value="Peptidase_M90"/>
    <property type="match status" value="1"/>
</dbReference>
<dbReference type="EMBL" id="NVUL01000002">
    <property type="protein sequence ID" value="PCI82118.1"/>
    <property type="molecule type" value="Genomic_DNA"/>
</dbReference>
<evidence type="ECO:0008006" key="4">
    <source>
        <dbReference type="Google" id="ProtNLM"/>
    </source>
</evidence>
<accession>A0A2A4XHJ4</accession>
<dbReference type="PANTHER" id="PTHR30164">
    <property type="entry name" value="MTFA PEPTIDASE"/>
    <property type="match status" value="1"/>
</dbReference>
<sequence length="275" mass="31520">MTSQSIISLLILLLILAAVIFRVIFWPRIRITRIQKQPFPESWRRTLLERLPFVAKLPLAEQEQLQFLIKTFLADKSFYGCAGQEINEDIRVTIAAQACLLVLNQSRTPYPDLDSILVYPSTFVATREVANELGLVSTNHIAMLGESWSQGKVVLAWDNVQKGVMNLQDGQNVVLHEFAHQLDHESGSTNGAPVLNTRGAYRSWAHVFSEEFEELQKDSMRGRHSLMDHYGATNPAEFFAVATETFFERPKQMATYHQELYQQLKDYYKLDPGQW</sequence>
<dbReference type="GO" id="GO:0004177">
    <property type="term" value="F:aminopeptidase activity"/>
    <property type="evidence" value="ECO:0007669"/>
    <property type="project" value="TreeGrafter"/>
</dbReference>
<keyword evidence="1" id="KW-0472">Membrane</keyword>
<dbReference type="AlphaFoldDB" id="A0A2A4XHJ4"/>
<comment type="caution">
    <text evidence="2">The sequence shown here is derived from an EMBL/GenBank/DDBJ whole genome shotgun (WGS) entry which is preliminary data.</text>
</comment>
<protein>
    <recommendedName>
        <fullName evidence="4">Zinc-dependent peptidase</fullName>
    </recommendedName>
</protein>
<dbReference type="PANTHER" id="PTHR30164:SF2">
    <property type="entry name" value="PROTEIN MTFA"/>
    <property type="match status" value="1"/>
</dbReference>
<evidence type="ECO:0000313" key="3">
    <source>
        <dbReference type="Proteomes" id="UP000218767"/>
    </source>
</evidence>